<feature type="chain" id="PRO_5012078670" description="Serine protease K12H4.7" evidence="6">
    <location>
        <begin position="18"/>
        <end position="446"/>
    </location>
</feature>
<dbReference type="Gene3D" id="1.20.120.980">
    <property type="entry name" value="Serine carboxypeptidase S28, SKS domain"/>
    <property type="match status" value="1"/>
</dbReference>
<proteinExistence type="inferred from homology"/>
<evidence type="ECO:0000256" key="1">
    <source>
        <dbReference type="ARBA" id="ARBA00011079"/>
    </source>
</evidence>
<keyword evidence="4" id="KW-0378">Hydrolase</keyword>
<dbReference type="AlphaFoldDB" id="A0A1Y1L8E3"/>
<dbReference type="GO" id="GO:0006508">
    <property type="term" value="P:proteolysis"/>
    <property type="evidence" value="ECO:0007669"/>
    <property type="project" value="UniProtKB-KW"/>
</dbReference>
<dbReference type="GO" id="GO:0070008">
    <property type="term" value="F:serine-type exopeptidase activity"/>
    <property type="evidence" value="ECO:0007669"/>
    <property type="project" value="InterPro"/>
</dbReference>
<dbReference type="EMBL" id="GEZM01066504">
    <property type="protein sequence ID" value="JAV67846.1"/>
    <property type="molecule type" value="Transcribed_RNA"/>
</dbReference>
<feature type="signal peptide" evidence="6">
    <location>
        <begin position="1"/>
        <end position="17"/>
    </location>
</feature>
<evidence type="ECO:0000256" key="5">
    <source>
        <dbReference type="ARBA" id="ARBA00023180"/>
    </source>
</evidence>
<evidence type="ECO:0008006" key="8">
    <source>
        <dbReference type="Google" id="ProtNLM"/>
    </source>
</evidence>
<evidence type="ECO:0000256" key="3">
    <source>
        <dbReference type="ARBA" id="ARBA00022729"/>
    </source>
</evidence>
<sequence length="446" mass="50694">MPRVPLALMAILGALQGAVVDQGEPFPVEDQWFEQYLDHFNPMDNRTFSLRYFENGEFYRPGGPILLEIGGEVTVEPSSMRSGPNYELGRRMGGMILLLEHRYYGKSDPFGENKTVDEYQYLTAEQALEDIAYFIESYKSKTPSFRQSKVAVFGCSYAGTLATWMRYKFPHLVDAAWASSAPLRITLDFYEYYEVAGELYSNVSSECIAIVRQGYREAKVLLATPEGLEQVRATFEGWSCGNVTEMGSIEILATIRMVLSNQYNSPHYGRESCAFLQDKNSSTTCFEQLAAFVLMKDEEVCFDDDIGDVMAWSYQTCTQFGFSFTLSSMLQPFKDSESMIDVDMKFCSETFGDEFDIDQLQRSIARMNRVYGSTELKVTKVVTIQGTQDPWNKVGLQRQTQIDAPVFLVPGASHCADTYDNDYEQELPLLQQAKRLAYSLLIKWLQ</sequence>
<comment type="similarity">
    <text evidence="1">Belongs to the peptidase S28 family.</text>
</comment>
<dbReference type="Pfam" id="PF05577">
    <property type="entry name" value="Peptidase_S28"/>
    <property type="match status" value="2"/>
</dbReference>
<evidence type="ECO:0000256" key="2">
    <source>
        <dbReference type="ARBA" id="ARBA00022670"/>
    </source>
</evidence>
<keyword evidence="5" id="KW-0325">Glycoprotein</keyword>
<evidence type="ECO:0000313" key="7">
    <source>
        <dbReference type="EMBL" id="JAV67846.1"/>
    </source>
</evidence>
<dbReference type="SUPFAM" id="SSF53474">
    <property type="entry name" value="alpha/beta-Hydrolases"/>
    <property type="match status" value="1"/>
</dbReference>
<evidence type="ECO:0000256" key="6">
    <source>
        <dbReference type="SAM" id="SignalP"/>
    </source>
</evidence>
<dbReference type="Gene3D" id="3.40.50.1820">
    <property type="entry name" value="alpha/beta hydrolase"/>
    <property type="match status" value="1"/>
</dbReference>
<evidence type="ECO:0000256" key="4">
    <source>
        <dbReference type="ARBA" id="ARBA00022801"/>
    </source>
</evidence>
<dbReference type="GO" id="GO:0008239">
    <property type="term" value="F:dipeptidyl-peptidase activity"/>
    <property type="evidence" value="ECO:0007669"/>
    <property type="project" value="TreeGrafter"/>
</dbReference>
<dbReference type="InterPro" id="IPR042269">
    <property type="entry name" value="Ser_carbopepase_S28_SKS"/>
</dbReference>
<keyword evidence="2" id="KW-0645">Protease</keyword>
<name>A0A1Y1L8E3_PHOPY</name>
<dbReference type="PANTHER" id="PTHR11010:SF5">
    <property type="entry name" value="RE36938P-RELATED"/>
    <property type="match status" value="1"/>
</dbReference>
<dbReference type="PANTHER" id="PTHR11010">
    <property type="entry name" value="PROTEASE S28 PRO-X CARBOXYPEPTIDASE-RELATED"/>
    <property type="match status" value="1"/>
</dbReference>
<keyword evidence="3 6" id="KW-0732">Signal</keyword>
<reference evidence="7" key="1">
    <citation type="journal article" date="2016" name="Sci. Rep.">
        <title>Molecular characterization of firefly nuptial gifts: a multi-omics approach sheds light on postcopulatory sexual selection.</title>
        <authorList>
            <person name="Al-Wathiqui N."/>
            <person name="Fallon T.R."/>
            <person name="South A."/>
            <person name="Weng J.K."/>
            <person name="Lewis S.M."/>
        </authorList>
    </citation>
    <scope>NUCLEOTIDE SEQUENCE</scope>
</reference>
<protein>
    <recommendedName>
        <fullName evidence="8">Serine protease K12H4.7</fullName>
    </recommendedName>
</protein>
<organism evidence="7">
    <name type="scientific">Photinus pyralis</name>
    <name type="common">Common eastern firefly</name>
    <name type="synonym">Lampyris pyralis</name>
    <dbReference type="NCBI Taxonomy" id="7054"/>
    <lineage>
        <taxon>Eukaryota</taxon>
        <taxon>Metazoa</taxon>
        <taxon>Ecdysozoa</taxon>
        <taxon>Arthropoda</taxon>
        <taxon>Hexapoda</taxon>
        <taxon>Insecta</taxon>
        <taxon>Pterygota</taxon>
        <taxon>Neoptera</taxon>
        <taxon>Endopterygota</taxon>
        <taxon>Coleoptera</taxon>
        <taxon>Polyphaga</taxon>
        <taxon>Elateriformia</taxon>
        <taxon>Elateroidea</taxon>
        <taxon>Lampyridae</taxon>
        <taxon>Lampyrinae</taxon>
        <taxon>Photinus</taxon>
    </lineage>
</organism>
<accession>A0A1Y1L8E3</accession>
<dbReference type="InterPro" id="IPR008758">
    <property type="entry name" value="Peptidase_S28"/>
</dbReference>
<dbReference type="InterPro" id="IPR029058">
    <property type="entry name" value="AB_hydrolase_fold"/>
</dbReference>